<sequence>MDEFCGDSISTDYRWLGHSHQDSHPSAGDSTNFESSSNDFMDSTRMEKLRKVAEMLDSLDDQRMNGILNSAQSNGTAHQLSSFQIQESPTRRKAAEVVSPATSHETHTNSASGSNSLQRHSVPAQERTLSFVSTPSKSSASFAEEATKNYSADYDASLPPEKRSLDEEYSGFQSILGQTNPSFNPTYDTHMPSTQVRSESRTTSNTLPTQEPAGIKQNMGAKAPTTPNCLPSRQAISVARPVLVESVPESYRDPPFDASQHQRVQQERARQPEQSQLHHQPQPQQQQQQQQQHLSPQVQQLPQQSYATRPAQVPITHRQPSVVMTDRGLPTAYVFALFSAPQNDIAVQELTHALDALRTECEQKNQTIQMLVHQVGKFATQPQPPPSNPVFENRNNATAPVPAPAPVAVTQPVQQQPQQQSQATTYPETTEKERVFTKDPSDHNRTSTATSFVMILEQLQKELAKSQAEIRWLHKQRQREHEEWERQQRQREIIREQKESKPAATYSAPIRRTSNSFPSNIQENECLKPTAQNTADTCASSTAAQKYPWEQHVSKPLTEQDMPDAQLHLPNSEKIYYRLGLDKIDRQCNVETANMLKTALVQLDMPFDLFPQAIGQVRRQLQQGRRLYTWAQSLHRHLYDEEMSPGLVSRKCLMNMMNEITQHSTLPKAAVSSKSRNR</sequence>
<dbReference type="Proteomes" id="UP000001744">
    <property type="component" value="Unassembled WGS sequence"/>
</dbReference>
<dbReference type="InterPro" id="IPR021750">
    <property type="entry name" value="Sid4-like"/>
</dbReference>
<dbReference type="eggNOG" id="ENOG502SVAG">
    <property type="taxonomic scope" value="Eukaryota"/>
</dbReference>
<dbReference type="EMBL" id="KE651168">
    <property type="protein sequence ID" value="EEB06422.1"/>
    <property type="molecule type" value="Genomic_DNA"/>
</dbReference>
<dbReference type="Pfam" id="PF11778">
    <property type="entry name" value="SID"/>
    <property type="match status" value="1"/>
</dbReference>
<feature type="compositionally biased region" description="Polar residues" evidence="2">
    <location>
        <begin position="28"/>
        <end position="40"/>
    </location>
</feature>
<feature type="region of interest" description="Disordered" evidence="2">
    <location>
        <begin position="15"/>
        <end position="40"/>
    </location>
</feature>
<feature type="coiled-coil region" evidence="1">
    <location>
        <begin position="347"/>
        <end position="374"/>
    </location>
</feature>
<feature type="compositionally biased region" description="Basic and acidic residues" evidence="2">
    <location>
        <begin position="429"/>
        <end position="445"/>
    </location>
</feature>
<protein>
    <submittedName>
        <fullName evidence="3">SIN component scaffold protein Sid4</fullName>
    </submittedName>
</protein>
<proteinExistence type="predicted"/>
<dbReference type="STRING" id="402676.B6JY04"/>
<organism evidence="3 5">
    <name type="scientific">Schizosaccharomyces japonicus (strain yFS275 / FY16936)</name>
    <name type="common">Fission yeast</name>
    <dbReference type="NCBI Taxonomy" id="402676"/>
    <lineage>
        <taxon>Eukaryota</taxon>
        <taxon>Fungi</taxon>
        <taxon>Dikarya</taxon>
        <taxon>Ascomycota</taxon>
        <taxon>Taphrinomycotina</taxon>
        <taxon>Schizosaccharomycetes</taxon>
        <taxon>Schizosaccharomycetales</taxon>
        <taxon>Schizosaccharomycetaceae</taxon>
        <taxon>Schizosaccharomyces</taxon>
    </lineage>
</organism>
<feature type="compositionally biased region" description="Polar residues" evidence="2">
    <location>
        <begin position="175"/>
        <end position="209"/>
    </location>
</feature>
<keyword evidence="5" id="KW-1185">Reference proteome</keyword>
<dbReference type="HOGENOM" id="CLU_415702_0_0_1"/>
<feature type="region of interest" description="Disordered" evidence="2">
    <location>
        <begin position="98"/>
        <end position="144"/>
    </location>
</feature>
<dbReference type="OrthoDB" id="5383973at2759"/>
<feature type="compositionally biased region" description="Polar residues" evidence="2">
    <location>
        <begin position="100"/>
        <end position="119"/>
    </location>
</feature>
<feature type="compositionally biased region" description="Polar residues" evidence="2">
    <location>
        <begin position="127"/>
        <end position="141"/>
    </location>
</feature>
<dbReference type="VEuPathDB" id="FungiDB:SJAG_01464"/>
<feature type="compositionally biased region" description="Low complexity" evidence="2">
    <location>
        <begin position="272"/>
        <end position="305"/>
    </location>
</feature>
<evidence type="ECO:0000256" key="1">
    <source>
        <dbReference type="SAM" id="Coils"/>
    </source>
</evidence>
<evidence type="ECO:0000313" key="5">
    <source>
        <dbReference type="Proteomes" id="UP000001744"/>
    </source>
</evidence>
<evidence type="ECO:0000313" key="4">
    <source>
        <dbReference type="JaponicusDB" id="SJAG_01464"/>
    </source>
</evidence>
<gene>
    <name evidence="4" type="primary">sid4</name>
    <name evidence="3" type="ORF">SJAG_01464</name>
</gene>
<dbReference type="AlphaFoldDB" id="B6JY04"/>
<accession>B6JY04</accession>
<dbReference type="OMA" id="LVSKQCL"/>
<feature type="compositionally biased region" description="Low complexity" evidence="2">
    <location>
        <begin position="410"/>
        <end position="425"/>
    </location>
</feature>
<dbReference type="RefSeq" id="XP_002172715.1">
    <property type="nucleotide sequence ID" value="XM_002172679.2"/>
</dbReference>
<feature type="region of interest" description="Disordered" evidence="2">
    <location>
        <begin position="410"/>
        <end position="446"/>
    </location>
</feature>
<keyword evidence="1" id="KW-0175">Coiled coil</keyword>
<feature type="region of interest" description="Disordered" evidence="2">
    <location>
        <begin position="175"/>
        <end position="231"/>
    </location>
</feature>
<dbReference type="GeneID" id="7051421"/>
<reference evidence="3 5" key="1">
    <citation type="journal article" date="2011" name="Science">
        <title>Comparative functional genomics of the fission yeasts.</title>
        <authorList>
            <person name="Rhind N."/>
            <person name="Chen Z."/>
            <person name="Yassour M."/>
            <person name="Thompson D.A."/>
            <person name="Haas B.J."/>
            <person name="Habib N."/>
            <person name="Wapinski I."/>
            <person name="Roy S."/>
            <person name="Lin M.F."/>
            <person name="Heiman D.I."/>
            <person name="Young S.K."/>
            <person name="Furuya K."/>
            <person name="Guo Y."/>
            <person name="Pidoux A."/>
            <person name="Chen H.M."/>
            <person name="Robbertse B."/>
            <person name="Goldberg J.M."/>
            <person name="Aoki K."/>
            <person name="Bayne E.H."/>
            <person name="Berlin A.M."/>
            <person name="Desjardins C.A."/>
            <person name="Dobbs E."/>
            <person name="Dukaj L."/>
            <person name="Fan L."/>
            <person name="FitzGerald M.G."/>
            <person name="French C."/>
            <person name="Gujja S."/>
            <person name="Hansen K."/>
            <person name="Keifenheim D."/>
            <person name="Levin J.Z."/>
            <person name="Mosher R.A."/>
            <person name="Mueller C.A."/>
            <person name="Pfiffner J."/>
            <person name="Priest M."/>
            <person name="Russ C."/>
            <person name="Smialowska A."/>
            <person name="Swoboda P."/>
            <person name="Sykes S.M."/>
            <person name="Vaughn M."/>
            <person name="Vengrova S."/>
            <person name="Yoder R."/>
            <person name="Zeng Q."/>
            <person name="Allshire R."/>
            <person name="Baulcombe D."/>
            <person name="Birren B.W."/>
            <person name="Brown W."/>
            <person name="Ekwall K."/>
            <person name="Kellis M."/>
            <person name="Leatherwood J."/>
            <person name="Levin H."/>
            <person name="Margalit H."/>
            <person name="Martienssen R."/>
            <person name="Nieduszynski C.A."/>
            <person name="Spatafora J.W."/>
            <person name="Friedman N."/>
            <person name="Dalgaard J.Z."/>
            <person name="Baumann P."/>
            <person name="Niki H."/>
            <person name="Regev A."/>
            <person name="Nusbaum C."/>
        </authorList>
    </citation>
    <scope>NUCLEOTIDE SEQUENCE [LARGE SCALE GENOMIC DNA]</scope>
    <source>
        <strain evidence="5">yFS275 / FY16936</strain>
    </source>
</reference>
<evidence type="ECO:0000256" key="2">
    <source>
        <dbReference type="SAM" id="MobiDB-lite"/>
    </source>
</evidence>
<dbReference type="JaponicusDB" id="SJAG_01464">
    <property type="gene designation" value="sid4"/>
</dbReference>
<evidence type="ECO:0000313" key="3">
    <source>
        <dbReference type="EMBL" id="EEB06422.1"/>
    </source>
</evidence>
<feature type="region of interest" description="Disordered" evidence="2">
    <location>
        <begin position="249"/>
        <end position="319"/>
    </location>
</feature>
<name>B6JY04_SCHJY</name>